<keyword evidence="1" id="KW-0175">Coiled coil</keyword>
<protein>
    <recommendedName>
        <fullName evidence="2">Rad50/SbcC-type AAA domain-containing protein</fullName>
    </recommendedName>
</protein>
<evidence type="ECO:0000256" key="1">
    <source>
        <dbReference type="SAM" id="Coils"/>
    </source>
</evidence>
<feature type="coiled-coil region" evidence="1">
    <location>
        <begin position="504"/>
        <end position="551"/>
    </location>
</feature>
<feature type="coiled-coil region" evidence="1">
    <location>
        <begin position="430"/>
        <end position="467"/>
    </location>
</feature>
<dbReference type="EMBL" id="DXGH01000073">
    <property type="protein sequence ID" value="HIW82674.1"/>
    <property type="molecule type" value="Genomic_DNA"/>
</dbReference>
<proteinExistence type="predicted"/>
<dbReference type="Pfam" id="PF13476">
    <property type="entry name" value="AAA_23"/>
    <property type="match status" value="1"/>
</dbReference>
<comment type="caution">
    <text evidence="3">The sequence shown here is derived from an EMBL/GenBank/DDBJ whole genome shotgun (WGS) entry which is preliminary data.</text>
</comment>
<dbReference type="GO" id="GO:0006302">
    <property type="term" value="P:double-strand break repair"/>
    <property type="evidence" value="ECO:0007669"/>
    <property type="project" value="TreeGrafter"/>
</dbReference>
<sequence length="675" mass="76715">MEIKLKAIHIENFKGIKLLDIFFGDKTKIKGQNASGKTTIFDAFTWLLFNKNSAGEEKFNVRPLDAGGNRIDNVEIKVVTVLEVDGEEVELSKVQKQSWVKKRGTDAAVLQGNVNSFEIDGYPKSEADYKAYISSLVAEDLFKMLTNPQYFSGMKWKDQRDILMKFVSGISDVQFAQENPEFADLLPELEKAPSTEDIHKKFSKALSEWKKKQAEIPIRIDELSKSLLQIDVAEQEIAKSDLERRIAELDDRIADAGSAVSDLMSEEMQLQFDMSGIMQSMNRELSARRRKLDNAKYEVSQVFAEVHRKISDNQKQIESNKDTIEAAEQKRFELGAEYNAEKTKVFDETPYLFREEEWQFDENSTICKSCGQTLPADKIEQIKADFEVRKARAKANVEKRLEDAKSDFAVQRESNLEEIKSHGFEQKHIIEDLTAKNEALQEEIESLKKQEQEALTKQNALSRQLEEIPAEADYMQNEDYVKLKVRHDEVTAKIESMKSAADAAETFKEERKVLVAELDSVKAEIAKASKNAEIEERIGELEAEQKEVGQKVADQEKMLYLLESFIRAKMIKISDSINQHFKTVSWKLFEIQINGGLKECCECTVNGVPYSALNSGHRIIAGLDIIQSLSELYGVTAPIFTDNAESLNEYNVPDMAAQMILLAVSDDKELKVEVE</sequence>
<dbReference type="Proteomes" id="UP000824265">
    <property type="component" value="Unassembled WGS sequence"/>
</dbReference>
<dbReference type="Gene3D" id="3.40.50.300">
    <property type="entry name" value="P-loop containing nucleotide triphosphate hydrolases"/>
    <property type="match status" value="1"/>
</dbReference>
<dbReference type="AlphaFoldDB" id="A0A9D1R836"/>
<dbReference type="InterPro" id="IPR027417">
    <property type="entry name" value="P-loop_NTPase"/>
</dbReference>
<feature type="coiled-coil region" evidence="1">
    <location>
        <begin position="232"/>
        <end position="330"/>
    </location>
</feature>
<dbReference type="GO" id="GO:0000731">
    <property type="term" value="P:DNA synthesis involved in DNA repair"/>
    <property type="evidence" value="ECO:0007669"/>
    <property type="project" value="TreeGrafter"/>
</dbReference>
<name>A0A9D1R836_9FIRM</name>
<accession>A0A9D1R836</accession>
<evidence type="ECO:0000259" key="2">
    <source>
        <dbReference type="Pfam" id="PF13476"/>
    </source>
</evidence>
<organism evidence="3 4">
    <name type="scientific">Candidatus Acetatifactor stercoripullorum</name>
    <dbReference type="NCBI Taxonomy" id="2838414"/>
    <lineage>
        <taxon>Bacteria</taxon>
        <taxon>Bacillati</taxon>
        <taxon>Bacillota</taxon>
        <taxon>Clostridia</taxon>
        <taxon>Lachnospirales</taxon>
        <taxon>Lachnospiraceae</taxon>
        <taxon>Acetatifactor</taxon>
    </lineage>
</organism>
<feature type="domain" description="Rad50/SbcC-type AAA" evidence="2">
    <location>
        <begin position="8"/>
        <end position="250"/>
    </location>
</feature>
<evidence type="ECO:0000313" key="3">
    <source>
        <dbReference type="EMBL" id="HIW82674.1"/>
    </source>
</evidence>
<evidence type="ECO:0000313" key="4">
    <source>
        <dbReference type="Proteomes" id="UP000824265"/>
    </source>
</evidence>
<dbReference type="PANTHER" id="PTHR32182">
    <property type="entry name" value="DNA REPLICATION AND REPAIR PROTEIN RECF"/>
    <property type="match status" value="1"/>
</dbReference>
<dbReference type="PANTHER" id="PTHR32182:SF22">
    <property type="entry name" value="ATP-DEPENDENT ENDONUCLEASE, OLD FAMILY-RELATED"/>
    <property type="match status" value="1"/>
</dbReference>
<reference evidence="3" key="1">
    <citation type="journal article" date="2021" name="PeerJ">
        <title>Extensive microbial diversity within the chicken gut microbiome revealed by metagenomics and culture.</title>
        <authorList>
            <person name="Gilroy R."/>
            <person name="Ravi A."/>
            <person name="Getino M."/>
            <person name="Pursley I."/>
            <person name="Horton D.L."/>
            <person name="Alikhan N.F."/>
            <person name="Baker D."/>
            <person name="Gharbi K."/>
            <person name="Hall N."/>
            <person name="Watson M."/>
            <person name="Adriaenssens E.M."/>
            <person name="Foster-Nyarko E."/>
            <person name="Jarju S."/>
            <person name="Secka A."/>
            <person name="Antonio M."/>
            <person name="Oren A."/>
            <person name="Chaudhuri R.R."/>
            <person name="La Ragione R."/>
            <person name="Hildebrand F."/>
            <person name="Pallen M.J."/>
        </authorList>
    </citation>
    <scope>NUCLEOTIDE SEQUENCE</scope>
    <source>
        <strain evidence="3">CHK195-6426</strain>
    </source>
</reference>
<dbReference type="SUPFAM" id="SSF52540">
    <property type="entry name" value="P-loop containing nucleoside triphosphate hydrolases"/>
    <property type="match status" value="1"/>
</dbReference>
<dbReference type="InterPro" id="IPR038729">
    <property type="entry name" value="Rad50/SbcC_AAA"/>
</dbReference>
<gene>
    <name evidence="3" type="ORF">H9742_14330</name>
</gene>
<reference evidence="3" key="2">
    <citation type="submission" date="2021-04" db="EMBL/GenBank/DDBJ databases">
        <authorList>
            <person name="Gilroy R."/>
        </authorList>
    </citation>
    <scope>NUCLEOTIDE SEQUENCE</scope>
    <source>
        <strain evidence="3">CHK195-6426</strain>
    </source>
</reference>